<keyword evidence="2" id="KW-1185">Reference proteome</keyword>
<dbReference type="EMBL" id="JADQDM010000012">
    <property type="protein sequence ID" value="MBF9223094.1"/>
    <property type="molecule type" value="Genomic_DNA"/>
</dbReference>
<dbReference type="Proteomes" id="UP000618931">
    <property type="component" value="Unassembled WGS sequence"/>
</dbReference>
<evidence type="ECO:0000313" key="2">
    <source>
        <dbReference type="Proteomes" id="UP000618931"/>
    </source>
</evidence>
<dbReference type="RefSeq" id="WP_196294541.1">
    <property type="nucleotide sequence ID" value="NZ_JADQDM010000012.1"/>
</dbReference>
<proteinExistence type="predicted"/>
<accession>A0ABS0I9A0</accession>
<comment type="caution">
    <text evidence="1">The sequence shown here is derived from an EMBL/GenBank/DDBJ whole genome shotgun (WGS) entry which is preliminary data.</text>
</comment>
<name>A0ABS0I9A0_9BACT</name>
<evidence type="ECO:0008006" key="3">
    <source>
        <dbReference type="Google" id="ProtNLM"/>
    </source>
</evidence>
<gene>
    <name evidence="1" type="ORF">I2H31_18470</name>
</gene>
<evidence type="ECO:0000313" key="1">
    <source>
        <dbReference type="EMBL" id="MBF9223094.1"/>
    </source>
</evidence>
<organism evidence="1 2">
    <name type="scientific">Hymenobacter ruricola</name>
    <dbReference type="NCBI Taxonomy" id="2791023"/>
    <lineage>
        <taxon>Bacteria</taxon>
        <taxon>Pseudomonadati</taxon>
        <taxon>Bacteroidota</taxon>
        <taxon>Cytophagia</taxon>
        <taxon>Cytophagales</taxon>
        <taxon>Hymenobacteraceae</taxon>
        <taxon>Hymenobacter</taxon>
    </lineage>
</organism>
<reference evidence="1 2" key="1">
    <citation type="submission" date="2020-11" db="EMBL/GenBank/DDBJ databases">
        <authorList>
            <person name="Kim M.K."/>
        </authorList>
    </citation>
    <scope>NUCLEOTIDE SEQUENCE [LARGE SCALE GENOMIC DNA]</scope>
    <source>
        <strain evidence="1 2">BT662</strain>
    </source>
</reference>
<protein>
    <recommendedName>
        <fullName evidence="3">T9SS type A sorting domain-containing protein</fullName>
    </recommendedName>
</protein>
<sequence>MADALGSPVATATADASGAATLPAGLPAGVYLVRAGAQAVKLAVA</sequence>